<evidence type="ECO:0000256" key="1">
    <source>
        <dbReference type="SAM" id="MobiDB-lite"/>
    </source>
</evidence>
<dbReference type="InterPro" id="IPR005651">
    <property type="entry name" value="Trm112-like"/>
</dbReference>
<feature type="non-terminal residue" evidence="2">
    <location>
        <position position="80"/>
    </location>
</feature>
<gene>
    <name evidence="2" type="ORF">OBE_08989</name>
</gene>
<sequence length="80" mass="8453">MATQLTNYQCPACTGPLHFDGASGKLVCDFCGSSYDTAEIEALYAEKEAAAETAAQNKQAPPPDSVWSENEAAGLRSYSC</sequence>
<name>K1TM44_9ZZZZ</name>
<dbReference type="SUPFAM" id="SSF158997">
    <property type="entry name" value="Trm112p-like"/>
    <property type="match status" value="1"/>
</dbReference>
<evidence type="ECO:0000313" key="2">
    <source>
        <dbReference type="EMBL" id="EKC60416.1"/>
    </source>
</evidence>
<dbReference type="EMBL" id="AJWZ01006216">
    <property type="protein sequence ID" value="EKC60416.1"/>
    <property type="molecule type" value="Genomic_DNA"/>
</dbReference>
<organism evidence="2">
    <name type="scientific">human gut metagenome</name>
    <dbReference type="NCBI Taxonomy" id="408170"/>
    <lineage>
        <taxon>unclassified sequences</taxon>
        <taxon>metagenomes</taxon>
        <taxon>organismal metagenomes</taxon>
    </lineage>
</organism>
<reference evidence="2" key="1">
    <citation type="journal article" date="2013" name="Environ. Microbiol.">
        <title>Microbiota from the distal guts of lean and obese adolescents exhibit partial functional redundancy besides clear differences in community structure.</title>
        <authorList>
            <person name="Ferrer M."/>
            <person name="Ruiz A."/>
            <person name="Lanza F."/>
            <person name="Haange S.B."/>
            <person name="Oberbach A."/>
            <person name="Till H."/>
            <person name="Bargiela R."/>
            <person name="Campoy C."/>
            <person name="Segura M.T."/>
            <person name="Richter M."/>
            <person name="von Bergen M."/>
            <person name="Seifert J."/>
            <person name="Suarez A."/>
        </authorList>
    </citation>
    <scope>NUCLEOTIDE SEQUENCE</scope>
</reference>
<feature type="region of interest" description="Disordered" evidence="1">
    <location>
        <begin position="51"/>
        <end position="80"/>
    </location>
</feature>
<dbReference type="Gene3D" id="2.20.25.10">
    <property type="match status" value="1"/>
</dbReference>
<dbReference type="Pfam" id="PF03966">
    <property type="entry name" value="Trm112p"/>
    <property type="match status" value="1"/>
</dbReference>
<protein>
    <submittedName>
        <fullName evidence="2">Uncharacterized protein</fullName>
    </submittedName>
</protein>
<accession>K1TM44</accession>
<comment type="caution">
    <text evidence="2">The sequence shown here is derived from an EMBL/GenBank/DDBJ whole genome shotgun (WGS) entry which is preliminary data.</text>
</comment>
<dbReference type="AlphaFoldDB" id="K1TM44"/>
<proteinExistence type="predicted"/>